<sequence>MPPKPTLIFVPGAWYPVDTWTKVTTLLEAKDYKCVCVTLPSSSTSDPSTTFLDDVTAVRAAILAETTQGTDVVVVVHSYGGLPGHSASKGLTRPKTLHPSLAVDKEEGYVIGFVMLASGFTMTGMSFLGGLGGKPPPSWEADTASGFAVILAEPRDMFFHDLPEEEGNYWVSRLEKQSLKALAEGGEHAYAGWMDAPVWYLQTREDRALPVLAQRMFVQMARNAGGDVTVREVESGHSPMLSRAGETVGVVEEAVADFLGR</sequence>
<accession>A0AAE0M6Q3</accession>
<dbReference type="Pfam" id="PF12697">
    <property type="entry name" value="Abhydrolase_6"/>
    <property type="match status" value="1"/>
</dbReference>
<dbReference type="InterPro" id="IPR000073">
    <property type="entry name" value="AB_hydrolase_1"/>
</dbReference>
<dbReference type="InterPro" id="IPR052897">
    <property type="entry name" value="Sec-Metab_Biosynth_Hydrolase"/>
</dbReference>
<reference evidence="2" key="2">
    <citation type="submission" date="2023-06" db="EMBL/GenBank/DDBJ databases">
        <authorList>
            <consortium name="Lawrence Berkeley National Laboratory"/>
            <person name="Haridas S."/>
            <person name="Hensen N."/>
            <person name="Bonometti L."/>
            <person name="Westerberg I."/>
            <person name="Brannstrom I.O."/>
            <person name="Guillou S."/>
            <person name="Cros-Aarteil S."/>
            <person name="Calhoun S."/>
            <person name="Kuo A."/>
            <person name="Mondo S."/>
            <person name="Pangilinan J."/>
            <person name="Riley R."/>
            <person name="Labutti K."/>
            <person name="Andreopoulos B."/>
            <person name="Lipzen A."/>
            <person name="Chen C."/>
            <person name="Yanf M."/>
            <person name="Daum C."/>
            <person name="Ng V."/>
            <person name="Clum A."/>
            <person name="Steindorff A."/>
            <person name="Ohm R."/>
            <person name="Martin F."/>
            <person name="Silar P."/>
            <person name="Natvig D."/>
            <person name="Lalanne C."/>
            <person name="Gautier V."/>
            <person name="Ament-Velasquez S.L."/>
            <person name="Kruys A."/>
            <person name="Hutchinson M.I."/>
            <person name="Powell A.J."/>
            <person name="Barry K."/>
            <person name="Miller A.N."/>
            <person name="Grigoriev I.V."/>
            <person name="Debuchy R."/>
            <person name="Gladieux P."/>
            <person name="Thoren M.H."/>
            <person name="Johannesson H."/>
        </authorList>
    </citation>
    <scope>NUCLEOTIDE SEQUENCE</scope>
    <source>
        <strain evidence="2">SMH4131-1</strain>
    </source>
</reference>
<proteinExistence type="predicted"/>
<dbReference type="EMBL" id="JAUEPO010000005">
    <property type="protein sequence ID" value="KAK3321362.1"/>
    <property type="molecule type" value="Genomic_DNA"/>
</dbReference>
<gene>
    <name evidence="2" type="ORF">B0T19DRAFT_487703</name>
</gene>
<dbReference type="PANTHER" id="PTHR37017">
    <property type="entry name" value="AB HYDROLASE-1 DOMAIN-CONTAINING PROTEIN-RELATED"/>
    <property type="match status" value="1"/>
</dbReference>
<dbReference type="AlphaFoldDB" id="A0AAE0M6Q3"/>
<organism evidence="2 3">
    <name type="scientific">Cercophora scortea</name>
    <dbReference type="NCBI Taxonomy" id="314031"/>
    <lineage>
        <taxon>Eukaryota</taxon>
        <taxon>Fungi</taxon>
        <taxon>Dikarya</taxon>
        <taxon>Ascomycota</taxon>
        <taxon>Pezizomycotina</taxon>
        <taxon>Sordariomycetes</taxon>
        <taxon>Sordariomycetidae</taxon>
        <taxon>Sordariales</taxon>
        <taxon>Lasiosphaeriaceae</taxon>
        <taxon>Cercophora</taxon>
    </lineage>
</organism>
<protein>
    <submittedName>
        <fullName evidence="2">Alpha/beta hydrolase fold-1</fullName>
    </submittedName>
</protein>
<evidence type="ECO:0000313" key="3">
    <source>
        <dbReference type="Proteomes" id="UP001286456"/>
    </source>
</evidence>
<keyword evidence="3" id="KW-1185">Reference proteome</keyword>
<dbReference type="Proteomes" id="UP001286456">
    <property type="component" value="Unassembled WGS sequence"/>
</dbReference>
<keyword evidence="2" id="KW-0378">Hydrolase</keyword>
<reference evidence="2" key="1">
    <citation type="journal article" date="2023" name="Mol. Phylogenet. Evol.">
        <title>Genome-scale phylogeny and comparative genomics of the fungal order Sordariales.</title>
        <authorList>
            <person name="Hensen N."/>
            <person name="Bonometti L."/>
            <person name="Westerberg I."/>
            <person name="Brannstrom I.O."/>
            <person name="Guillou S."/>
            <person name="Cros-Aarteil S."/>
            <person name="Calhoun S."/>
            <person name="Haridas S."/>
            <person name="Kuo A."/>
            <person name="Mondo S."/>
            <person name="Pangilinan J."/>
            <person name="Riley R."/>
            <person name="LaButti K."/>
            <person name="Andreopoulos B."/>
            <person name="Lipzen A."/>
            <person name="Chen C."/>
            <person name="Yan M."/>
            <person name="Daum C."/>
            <person name="Ng V."/>
            <person name="Clum A."/>
            <person name="Steindorff A."/>
            <person name="Ohm R.A."/>
            <person name="Martin F."/>
            <person name="Silar P."/>
            <person name="Natvig D.O."/>
            <person name="Lalanne C."/>
            <person name="Gautier V."/>
            <person name="Ament-Velasquez S.L."/>
            <person name="Kruys A."/>
            <person name="Hutchinson M.I."/>
            <person name="Powell A.J."/>
            <person name="Barry K."/>
            <person name="Miller A.N."/>
            <person name="Grigoriev I.V."/>
            <person name="Debuchy R."/>
            <person name="Gladieux P."/>
            <person name="Hiltunen Thoren M."/>
            <person name="Johannesson H."/>
        </authorList>
    </citation>
    <scope>NUCLEOTIDE SEQUENCE</scope>
    <source>
        <strain evidence="2">SMH4131-1</strain>
    </source>
</reference>
<evidence type="ECO:0000259" key="1">
    <source>
        <dbReference type="Pfam" id="PF12697"/>
    </source>
</evidence>
<dbReference type="PANTHER" id="PTHR37017:SF3">
    <property type="entry name" value="AB HYDROLASE-1 DOMAIN-CONTAINING PROTEIN"/>
    <property type="match status" value="1"/>
</dbReference>
<dbReference type="InterPro" id="IPR029058">
    <property type="entry name" value="AB_hydrolase_fold"/>
</dbReference>
<dbReference type="GO" id="GO:0016787">
    <property type="term" value="F:hydrolase activity"/>
    <property type="evidence" value="ECO:0007669"/>
    <property type="project" value="UniProtKB-KW"/>
</dbReference>
<name>A0AAE0M6Q3_9PEZI</name>
<evidence type="ECO:0000313" key="2">
    <source>
        <dbReference type="EMBL" id="KAK3321362.1"/>
    </source>
</evidence>
<feature type="domain" description="AB hydrolase-1" evidence="1">
    <location>
        <begin position="7"/>
        <end position="248"/>
    </location>
</feature>
<dbReference type="Gene3D" id="3.40.50.1820">
    <property type="entry name" value="alpha/beta hydrolase"/>
    <property type="match status" value="1"/>
</dbReference>
<comment type="caution">
    <text evidence="2">The sequence shown here is derived from an EMBL/GenBank/DDBJ whole genome shotgun (WGS) entry which is preliminary data.</text>
</comment>
<dbReference type="SUPFAM" id="SSF53474">
    <property type="entry name" value="alpha/beta-Hydrolases"/>
    <property type="match status" value="1"/>
</dbReference>